<sequence length="101" mass="10590">MIELAEMIAALRGELNAAIAGGDGQAVRFELGPVEIETTVAVEKAAGANGKVRFWIAEAGADGKSTHTRTQKITLTLQPTLVSGDTRMPVLISGNEVDGER</sequence>
<proteinExistence type="predicted"/>
<evidence type="ECO:0000313" key="2">
    <source>
        <dbReference type="EMBL" id="TWF72851.1"/>
    </source>
</evidence>
<evidence type="ECO:0000313" key="3">
    <source>
        <dbReference type="Proteomes" id="UP000317940"/>
    </source>
</evidence>
<reference evidence="2 3" key="1">
    <citation type="submission" date="2019-06" db="EMBL/GenBank/DDBJ databases">
        <title>Sequencing the genomes of 1000 actinobacteria strains.</title>
        <authorList>
            <person name="Klenk H.-P."/>
        </authorList>
    </citation>
    <scope>NUCLEOTIDE SEQUENCE [LARGE SCALE GENOMIC DNA]</scope>
    <source>
        <strain evidence="2 3">DSM 44826</strain>
    </source>
</reference>
<dbReference type="RefSeq" id="WP_145910853.1">
    <property type="nucleotide sequence ID" value="NZ_BAAAMZ010000001.1"/>
</dbReference>
<dbReference type="OrthoDB" id="4566193at2"/>
<evidence type="ECO:0000259" key="1">
    <source>
        <dbReference type="Pfam" id="PF19631"/>
    </source>
</evidence>
<dbReference type="Proteomes" id="UP000317940">
    <property type="component" value="Unassembled WGS sequence"/>
</dbReference>
<dbReference type="InterPro" id="IPR045608">
    <property type="entry name" value="Trypco2"/>
</dbReference>
<keyword evidence="3" id="KW-1185">Reference proteome</keyword>
<dbReference type="Pfam" id="PF19631">
    <property type="entry name" value="Trypco2"/>
    <property type="match status" value="1"/>
</dbReference>
<dbReference type="AlphaFoldDB" id="A0A561SDA6"/>
<feature type="domain" description="Trypsin-co-occurring" evidence="1">
    <location>
        <begin position="2"/>
        <end position="79"/>
    </location>
</feature>
<protein>
    <recommendedName>
        <fullName evidence="1">Trypsin-co-occurring domain-containing protein</fullName>
    </recommendedName>
</protein>
<dbReference type="EMBL" id="VIWT01000006">
    <property type="protein sequence ID" value="TWF72851.1"/>
    <property type="molecule type" value="Genomic_DNA"/>
</dbReference>
<accession>A0A561SDA6</accession>
<comment type="caution">
    <text evidence="2">The sequence shown here is derived from an EMBL/GenBank/DDBJ whole genome shotgun (WGS) entry which is preliminary data.</text>
</comment>
<organism evidence="2 3">
    <name type="scientific">Kitasatospora viridis</name>
    <dbReference type="NCBI Taxonomy" id="281105"/>
    <lineage>
        <taxon>Bacteria</taxon>
        <taxon>Bacillati</taxon>
        <taxon>Actinomycetota</taxon>
        <taxon>Actinomycetes</taxon>
        <taxon>Kitasatosporales</taxon>
        <taxon>Streptomycetaceae</taxon>
        <taxon>Kitasatospora</taxon>
    </lineage>
</organism>
<name>A0A561SDA6_9ACTN</name>
<gene>
    <name evidence="2" type="ORF">FHX73_162</name>
</gene>